<organism evidence="1 2">
    <name type="scientific">Treponema berlinense</name>
    <dbReference type="NCBI Taxonomy" id="225004"/>
    <lineage>
        <taxon>Bacteria</taxon>
        <taxon>Pseudomonadati</taxon>
        <taxon>Spirochaetota</taxon>
        <taxon>Spirochaetia</taxon>
        <taxon>Spirochaetales</taxon>
        <taxon>Treponemataceae</taxon>
        <taxon>Treponema</taxon>
    </lineage>
</organism>
<dbReference type="AlphaFoldDB" id="A0A1T4N8C5"/>
<evidence type="ECO:0000313" key="2">
    <source>
        <dbReference type="Proteomes" id="UP000190395"/>
    </source>
</evidence>
<accession>A0A1T4N8C5</accession>
<dbReference type="Proteomes" id="UP000190395">
    <property type="component" value="Unassembled WGS sequence"/>
</dbReference>
<proteinExistence type="predicted"/>
<dbReference type="EMBL" id="FUXC01000005">
    <property type="protein sequence ID" value="SJZ75540.1"/>
    <property type="molecule type" value="Genomic_DNA"/>
</dbReference>
<protein>
    <submittedName>
        <fullName evidence="1">Uncharacterized protein</fullName>
    </submittedName>
</protein>
<gene>
    <name evidence="1" type="ORF">SAMN02745152_01157</name>
</gene>
<evidence type="ECO:0000313" key="1">
    <source>
        <dbReference type="EMBL" id="SJZ75540.1"/>
    </source>
</evidence>
<name>A0A1T4N8C5_9SPIR</name>
<reference evidence="1 2" key="1">
    <citation type="submission" date="2017-02" db="EMBL/GenBank/DDBJ databases">
        <authorList>
            <person name="Peterson S.W."/>
        </authorList>
    </citation>
    <scope>NUCLEOTIDE SEQUENCE [LARGE SCALE GENOMIC DNA]</scope>
    <source>
        <strain evidence="1 2">ATCC BAA-909</strain>
    </source>
</reference>
<keyword evidence="2" id="KW-1185">Reference proteome</keyword>
<sequence length="171" mass="20304">MFSKFLGAHHNHKPALHGSADATFKRRNFFPPFELTPQKLRQLILAMFIKTKSRREHSNVLSELFRCTVRKIQMYCPKDSDVLSERFRCTVRKIQMYCLNYSDVLSERFRFIVRKNLCFSRCIRLFMSIKCGQISFIRGHFCNGYGNATFLLINRDVLKKTVVLPVRWKKE</sequence>
<dbReference type="STRING" id="225004.SAMN02745152_01157"/>